<protein>
    <submittedName>
        <fullName evidence="2">Peptidoglycan-binding LysM</fullName>
    </submittedName>
</protein>
<dbReference type="SUPFAM" id="SSF54106">
    <property type="entry name" value="LysM domain"/>
    <property type="match status" value="1"/>
</dbReference>
<feature type="domain" description="LysM" evidence="1">
    <location>
        <begin position="471"/>
        <end position="515"/>
    </location>
</feature>
<keyword evidence="3" id="KW-1185">Reference proteome</keyword>
<evidence type="ECO:0000259" key="1">
    <source>
        <dbReference type="PROSITE" id="PS51782"/>
    </source>
</evidence>
<dbReference type="InterPro" id="IPR024300">
    <property type="entry name" value="SipL_SPOCS_dom"/>
</dbReference>
<organism evidence="2 3">
    <name type="scientific">Gottschalkia purinilytica</name>
    <name type="common">Clostridium purinilyticum</name>
    <dbReference type="NCBI Taxonomy" id="1503"/>
    <lineage>
        <taxon>Bacteria</taxon>
        <taxon>Bacillati</taxon>
        <taxon>Bacillota</taxon>
        <taxon>Tissierellia</taxon>
        <taxon>Tissierellales</taxon>
        <taxon>Gottschalkiaceae</taxon>
        <taxon>Gottschalkia</taxon>
    </lineage>
</organism>
<dbReference type="STRING" id="1503.CLPU_2c02390"/>
<dbReference type="Pfam" id="PF01476">
    <property type="entry name" value="LysM"/>
    <property type="match status" value="1"/>
</dbReference>
<comment type="caution">
    <text evidence="2">The sequence shown here is derived from an EMBL/GenBank/DDBJ whole genome shotgun (WGS) entry which is preliminary data.</text>
</comment>
<evidence type="ECO:0000313" key="2">
    <source>
        <dbReference type="EMBL" id="KNF09787.1"/>
    </source>
</evidence>
<dbReference type="InterPro" id="IPR018392">
    <property type="entry name" value="LysM"/>
</dbReference>
<dbReference type="EMBL" id="LGSS01000002">
    <property type="protein sequence ID" value="KNF09787.1"/>
    <property type="molecule type" value="Genomic_DNA"/>
</dbReference>
<dbReference type="PANTHER" id="PTHR33734">
    <property type="entry name" value="LYSM DOMAIN-CONTAINING GPI-ANCHORED PROTEIN 2"/>
    <property type="match status" value="1"/>
</dbReference>
<sequence>MAVELIKDQLKIDQLIGKEKVQSLVEGEISVPQSKPKISELLTVDGSVEVTSTKVLQDKILVSGLVNFKILYNAEEEDQSVHSLDASTDFREEIVMDEVVDNAITDVRVDIEHIEFVPLTDYKVGIKTVLNISSKIISDNKIDIVKDIKGSEDLQILKETIKYNDVIGSNTALTIVKEAFELHEDKPDILDILRIDTKVYEKEAKVVEGKIIVAGVVECFIMYFADDEDNKISYITQELPFTHFVEVPGALNDMDCILKLQSSRINYDIREDLEQRPRIIDIESTVKIEAKVYTQTEKEVTVDTYSTVKKFDIKKQKIFVTENISHSTSEEQIKGVIDVSQDKEAIKNVCNINGRPVISDHKVIEGKAIVEGLLEVDLLYLSQSDGGLRSKKQEIPFRTYIDIEDSTSNLELEVDNLLSNINYKKTNNSEVEVEATIKNVVSINRVKNIDIVTEALETEELIDKSKRPSITIYIVQKSDTIWDIAKRYNTTVEEIVKTNDIVSPDNIMPGEKIIIEKQVNFKF</sequence>
<dbReference type="OrthoDB" id="9779340at2"/>
<dbReference type="PANTHER" id="PTHR33734:SF22">
    <property type="entry name" value="MEMBRANE-BOUND LYTIC MUREIN TRANSGLYCOSYLASE D"/>
    <property type="match status" value="1"/>
</dbReference>
<dbReference type="Gene3D" id="3.10.350.10">
    <property type="entry name" value="LysM domain"/>
    <property type="match status" value="1"/>
</dbReference>
<name>A0A0L0WE80_GOTPU</name>
<dbReference type="CDD" id="cd00118">
    <property type="entry name" value="LysM"/>
    <property type="match status" value="1"/>
</dbReference>
<accession>A0A0L0WE80</accession>
<dbReference type="Pfam" id="PF12673">
    <property type="entry name" value="SipL"/>
    <property type="match status" value="3"/>
</dbReference>
<dbReference type="SMART" id="SM00257">
    <property type="entry name" value="LysM"/>
    <property type="match status" value="1"/>
</dbReference>
<dbReference type="Proteomes" id="UP000037267">
    <property type="component" value="Unassembled WGS sequence"/>
</dbReference>
<gene>
    <name evidence="2" type="ORF">CLPU_2c02390</name>
</gene>
<dbReference type="PROSITE" id="PS51782">
    <property type="entry name" value="LYSM"/>
    <property type="match status" value="1"/>
</dbReference>
<dbReference type="GO" id="GO:0008932">
    <property type="term" value="F:lytic endotransglycosylase activity"/>
    <property type="evidence" value="ECO:0007669"/>
    <property type="project" value="TreeGrafter"/>
</dbReference>
<evidence type="ECO:0000313" key="3">
    <source>
        <dbReference type="Proteomes" id="UP000037267"/>
    </source>
</evidence>
<proteinExistence type="predicted"/>
<reference evidence="3" key="1">
    <citation type="submission" date="2015-07" db="EMBL/GenBank/DDBJ databases">
        <title>Draft genome sequence of the purine-degrading Gottschalkia purinilyticum DSM 1384 (formerly Clostridium purinilyticum).</title>
        <authorList>
            <person name="Poehlein A."/>
            <person name="Schiel-Bengelsdorf B."/>
            <person name="Bengelsdorf F.R."/>
            <person name="Daniel R."/>
            <person name="Duerre P."/>
        </authorList>
    </citation>
    <scope>NUCLEOTIDE SEQUENCE [LARGE SCALE GENOMIC DNA]</scope>
    <source>
        <strain evidence="3">DSM 1384</strain>
    </source>
</reference>
<dbReference type="InterPro" id="IPR036779">
    <property type="entry name" value="LysM_dom_sf"/>
</dbReference>
<dbReference type="AlphaFoldDB" id="A0A0L0WE80"/>
<dbReference type="PATRIC" id="fig|1503.3.peg.1735"/>
<dbReference type="RefSeq" id="WP_050354165.1">
    <property type="nucleotide sequence ID" value="NZ_LGSS01000002.1"/>
</dbReference>